<evidence type="ECO:0000313" key="2">
    <source>
        <dbReference type="EMBL" id="PWI74327.1"/>
    </source>
</evidence>
<dbReference type="Proteomes" id="UP000245956">
    <property type="component" value="Unassembled WGS sequence"/>
</dbReference>
<evidence type="ECO:0000313" key="3">
    <source>
        <dbReference type="Proteomes" id="UP000245956"/>
    </source>
</evidence>
<sequence>MALRAFGLRSHGSSPTLRDLATLQHRQPWATGDCFAISRARLVRHQPRNQRGKPTNGHGTTTGILVPAIRPGFSSGVPHRSTTRQPRSVCLTLGAAAASPLLRALLLALCCAALHCAALVLFHPAAPGGLTKGQQGVRAGPSSRTDRSSLRAVVLAMSNSNAPPSSTLASYLEQTASVLSSAASYMRLPALASTGIAAALTSLLYFKQKALIYPSHMPPNSRTELPRPSQFGIRDFEELVIPTDDGEKLSAFYIRGPRGNKNSNITVLMFHGNAGNIGHRLPIARMIINYIGCNVFMLEYRGYGTSTGEPDEAGLTIDAQTGLNYLRQRAETRDHKLVIYGQSLGGAVSIKLVAKNQDAGDIAGLILENTFLSMRKLIPSVIPPAKYLTLLCHQVWPSESILPSIKSVPVLFLSGLQDEIVPPSHMRQLYELCKAPSKTWRPLPGGDHNSSVLEEGYFEAMAQFVAEVTSGSDAEKVRL</sequence>
<dbReference type="PANTHER" id="PTHR12277">
    <property type="entry name" value="ALPHA/BETA HYDROLASE DOMAIN-CONTAINING PROTEIN"/>
    <property type="match status" value="1"/>
</dbReference>
<dbReference type="InterPro" id="IPR022742">
    <property type="entry name" value="Hydrolase_4"/>
</dbReference>
<dbReference type="EMBL" id="LCWV01000003">
    <property type="protein sequence ID" value="PWI74327.1"/>
    <property type="molecule type" value="Genomic_DNA"/>
</dbReference>
<feature type="domain" description="Serine aminopeptidase S33" evidence="1">
    <location>
        <begin position="266"/>
        <end position="398"/>
    </location>
</feature>
<name>A0A2U3EII9_PURLI</name>
<organism evidence="2 3">
    <name type="scientific">Purpureocillium lilacinum</name>
    <name type="common">Paecilomyces lilacinus</name>
    <dbReference type="NCBI Taxonomy" id="33203"/>
    <lineage>
        <taxon>Eukaryota</taxon>
        <taxon>Fungi</taxon>
        <taxon>Dikarya</taxon>
        <taxon>Ascomycota</taxon>
        <taxon>Pezizomycotina</taxon>
        <taxon>Sordariomycetes</taxon>
        <taxon>Hypocreomycetidae</taxon>
        <taxon>Hypocreales</taxon>
        <taxon>Ophiocordycipitaceae</taxon>
        <taxon>Purpureocillium</taxon>
    </lineage>
</organism>
<protein>
    <submittedName>
        <fullName evidence="2">Protein bem46</fullName>
    </submittedName>
</protein>
<accession>A0A2U3EII9</accession>
<dbReference type="Gene3D" id="3.40.50.1820">
    <property type="entry name" value="alpha/beta hydrolase"/>
    <property type="match status" value="1"/>
</dbReference>
<dbReference type="PANTHER" id="PTHR12277:SF81">
    <property type="entry name" value="PROTEIN ABHD13"/>
    <property type="match status" value="1"/>
</dbReference>
<dbReference type="GO" id="GO:0008474">
    <property type="term" value="F:palmitoyl-(protein) hydrolase activity"/>
    <property type="evidence" value="ECO:0007669"/>
    <property type="project" value="TreeGrafter"/>
</dbReference>
<comment type="caution">
    <text evidence="2">The sequence shown here is derived from an EMBL/GenBank/DDBJ whole genome shotgun (WGS) entry which is preliminary data.</text>
</comment>
<evidence type="ECO:0000259" key="1">
    <source>
        <dbReference type="Pfam" id="PF12146"/>
    </source>
</evidence>
<proteinExistence type="predicted"/>
<gene>
    <name evidence="2" type="ORF">PCL_07641</name>
</gene>
<dbReference type="GO" id="GO:0016020">
    <property type="term" value="C:membrane"/>
    <property type="evidence" value="ECO:0007669"/>
    <property type="project" value="TreeGrafter"/>
</dbReference>
<reference evidence="2 3" key="1">
    <citation type="journal article" date="2016" name="Front. Microbiol.">
        <title>Genome and transcriptome sequences reveal the specific parasitism of the nematophagous Purpureocillium lilacinum 36-1.</title>
        <authorList>
            <person name="Xie J."/>
            <person name="Li S."/>
            <person name="Mo C."/>
            <person name="Xiao X."/>
            <person name="Peng D."/>
            <person name="Wang G."/>
            <person name="Xiao Y."/>
        </authorList>
    </citation>
    <scope>NUCLEOTIDE SEQUENCE [LARGE SCALE GENOMIC DNA]</scope>
    <source>
        <strain evidence="2 3">36-1</strain>
    </source>
</reference>
<dbReference type="AlphaFoldDB" id="A0A2U3EII9"/>
<dbReference type="SUPFAM" id="SSF53474">
    <property type="entry name" value="alpha/beta-Hydrolases"/>
    <property type="match status" value="1"/>
</dbReference>
<dbReference type="InterPro" id="IPR029058">
    <property type="entry name" value="AB_hydrolase_fold"/>
</dbReference>
<dbReference type="Pfam" id="PF12146">
    <property type="entry name" value="Hydrolase_4"/>
    <property type="match status" value="1"/>
</dbReference>